<dbReference type="PANTHER" id="PTHR46268:SF15">
    <property type="entry name" value="UNIVERSAL STRESS PROTEIN HP_0031"/>
    <property type="match status" value="1"/>
</dbReference>
<dbReference type="SUPFAM" id="SSF52402">
    <property type="entry name" value="Adenine nucleotide alpha hydrolases-like"/>
    <property type="match status" value="2"/>
</dbReference>
<evidence type="ECO:0000256" key="1">
    <source>
        <dbReference type="ARBA" id="ARBA00008791"/>
    </source>
</evidence>
<dbReference type="Pfam" id="PF00582">
    <property type="entry name" value="Usp"/>
    <property type="match status" value="1"/>
</dbReference>
<proteinExistence type="inferred from homology"/>
<sequence>MRDIMVHTGRYDAWSTGVEYAADLAARLDGALTGVFVHPSPLYMMPPYVSGDVVQAVFETAREVERSAYAAHDAFAAWASRIGVRQASWQVAEGRTPETLAHIGNWHDLLVLERNPAVPWGAPPDLGAVVLASRLPCVVVPPGCREAALGRIAIAWNGSAEAVRALHSALPLLHHASNIVLLDGPRRAPEIEIGWLPPFDVQAWLARHDVRVVAKPILAPDDRAGEAILAAAGEVGADLLVMGAYGRSRFSEWAFGGATRTVLHEATLPVLMRN</sequence>
<dbReference type="InterPro" id="IPR006015">
    <property type="entry name" value="Universal_stress_UspA"/>
</dbReference>
<accession>A0A839F0Q4</accession>
<protein>
    <submittedName>
        <fullName evidence="3">Nucleotide-binding universal stress UspA family protein</fullName>
    </submittedName>
</protein>
<organism evidence="3 4">
    <name type="scientific">Dokdonella fugitiva</name>
    <dbReference type="NCBI Taxonomy" id="328517"/>
    <lineage>
        <taxon>Bacteria</taxon>
        <taxon>Pseudomonadati</taxon>
        <taxon>Pseudomonadota</taxon>
        <taxon>Gammaproteobacteria</taxon>
        <taxon>Lysobacterales</taxon>
        <taxon>Rhodanobacteraceae</taxon>
        <taxon>Dokdonella</taxon>
    </lineage>
</organism>
<dbReference type="PRINTS" id="PR01438">
    <property type="entry name" value="UNVRSLSTRESS"/>
</dbReference>
<feature type="domain" description="UspA" evidence="2">
    <location>
        <begin position="222"/>
        <end position="272"/>
    </location>
</feature>
<keyword evidence="4" id="KW-1185">Reference proteome</keyword>
<dbReference type="EMBL" id="JACGXL010000002">
    <property type="protein sequence ID" value="MBA8887479.1"/>
    <property type="molecule type" value="Genomic_DNA"/>
</dbReference>
<dbReference type="AlphaFoldDB" id="A0A839F0Q4"/>
<dbReference type="Gene3D" id="3.40.50.12370">
    <property type="match status" value="1"/>
</dbReference>
<dbReference type="PANTHER" id="PTHR46268">
    <property type="entry name" value="STRESS RESPONSE PROTEIN NHAX"/>
    <property type="match status" value="1"/>
</dbReference>
<evidence type="ECO:0000313" key="3">
    <source>
        <dbReference type="EMBL" id="MBA8887479.1"/>
    </source>
</evidence>
<name>A0A839F0Q4_9GAMM</name>
<evidence type="ECO:0000259" key="2">
    <source>
        <dbReference type="Pfam" id="PF00582"/>
    </source>
</evidence>
<dbReference type="CDD" id="cd00293">
    <property type="entry name" value="USP-like"/>
    <property type="match status" value="1"/>
</dbReference>
<dbReference type="InterPro" id="IPR006016">
    <property type="entry name" value="UspA"/>
</dbReference>
<evidence type="ECO:0000313" key="4">
    <source>
        <dbReference type="Proteomes" id="UP000550401"/>
    </source>
</evidence>
<comment type="caution">
    <text evidence="3">The sequence shown here is derived from an EMBL/GenBank/DDBJ whole genome shotgun (WGS) entry which is preliminary data.</text>
</comment>
<comment type="similarity">
    <text evidence="1">Belongs to the universal stress protein A family.</text>
</comment>
<gene>
    <name evidence="3" type="ORF">FHW12_001693</name>
</gene>
<reference evidence="3 4" key="1">
    <citation type="submission" date="2020-07" db="EMBL/GenBank/DDBJ databases">
        <title>Genomic Encyclopedia of Type Strains, Phase IV (KMG-V): Genome sequencing to study the core and pangenomes of soil and plant-associated prokaryotes.</title>
        <authorList>
            <person name="Whitman W."/>
        </authorList>
    </citation>
    <scope>NUCLEOTIDE SEQUENCE [LARGE SCALE GENOMIC DNA]</scope>
    <source>
        <strain evidence="3 4">RH2WT43</strain>
    </source>
</reference>
<dbReference type="RefSeq" id="WP_182530545.1">
    <property type="nucleotide sequence ID" value="NZ_JACGXL010000002.1"/>
</dbReference>
<dbReference type="Proteomes" id="UP000550401">
    <property type="component" value="Unassembled WGS sequence"/>
</dbReference>